<organism evidence="1 2">
    <name type="scientific">Legionella quinlivanii</name>
    <dbReference type="NCBI Taxonomy" id="45073"/>
    <lineage>
        <taxon>Bacteria</taxon>
        <taxon>Pseudomonadati</taxon>
        <taxon>Pseudomonadota</taxon>
        <taxon>Gammaproteobacteria</taxon>
        <taxon>Legionellales</taxon>
        <taxon>Legionellaceae</taxon>
        <taxon>Legionella</taxon>
    </lineage>
</organism>
<evidence type="ECO:0000313" key="2">
    <source>
        <dbReference type="Proteomes" id="UP000054618"/>
    </source>
</evidence>
<dbReference type="AlphaFoldDB" id="A0A0W0Y5D8"/>
<dbReference type="Proteomes" id="UP000054618">
    <property type="component" value="Unassembled WGS sequence"/>
</dbReference>
<dbReference type="EMBL" id="LNYS01000006">
    <property type="protein sequence ID" value="KTD51952.1"/>
    <property type="molecule type" value="Genomic_DNA"/>
</dbReference>
<dbReference type="InterPro" id="IPR023296">
    <property type="entry name" value="Glyco_hydro_beta-prop_sf"/>
</dbReference>
<name>A0A0W0Y5D8_9GAMM</name>
<dbReference type="PATRIC" id="fig|45073.5.peg.841"/>
<gene>
    <name evidence="1" type="ORF">Lqui_0796</name>
</gene>
<dbReference type="Gene3D" id="2.115.10.20">
    <property type="entry name" value="Glycosyl hydrolase domain, family 43"/>
    <property type="match status" value="1"/>
</dbReference>
<reference evidence="1 2" key="1">
    <citation type="submission" date="2015-11" db="EMBL/GenBank/DDBJ databases">
        <title>Genomic analysis of 38 Legionella species identifies large and diverse effector repertoires.</title>
        <authorList>
            <person name="Burstein D."/>
            <person name="Amaro F."/>
            <person name="Zusman T."/>
            <person name="Lifshitz Z."/>
            <person name="Cohen O."/>
            <person name="Gilbert J.A."/>
            <person name="Pupko T."/>
            <person name="Shuman H.A."/>
            <person name="Segal G."/>
        </authorList>
    </citation>
    <scope>NUCLEOTIDE SEQUENCE [LARGE SCALE GENOMIC DNA]</scope>
    <source>
        <strain evidence="1 2">CDC#1442-AUS-E</strain>
    </source>
</reference>
<dbReference type="PANTHER" id="PTHR35279">
    <property type="match status" value="1"/>
</dbReference>
<evidence type="ECO:0008006" key="3">
    <source>
        <dbReference type="Google" id="ProtNLM"/>
    </source>
</evidence>
<proteinExistence type="predicted"/>
<evidence type="ECO:0000313" key="1">
    <source>
        <dbReference type="EMBL" id="KTD51952.1"/>
    </source>
</evidence>
<accession>A0A0W0Y5D8</accession>
<protein>
    <recommendedName>
        <fullName evidence="3">Glycosyl hydrolase family 32 N-terminal domain-containing protein</fullName>
    </recommendedName>
</protein>
<dbReference type="OrthoDB" id="9801455at2"/>
<dbReference type="PANTHER" id="PTHR35279:SF1">
    <property type="entry name" value="ARABINANASE_LEVANSUCRASE_INVERTASE"/>
    <property type="match status" value="1"/>
</dbReference>
<dbReference type="RefSeq" id="WP_058506892.1">
    <property type="nucleotide sequence ID" value="NZ_CAAAIK010000015.1"/>
</dbReference>
<sequence>MKWCKLGQIYLPSSTHPKLITHAANPLAVPLGGDLYRVFFSARDEANRSSVGFVDIDLEKRSVVYIHPEPAFLHGSEDSFYSHGVSIGNYFSVESRCYILFMGWQNNPNQHWRGDIGRLELSKDSKLSINSVTPLMSSDIEDPVSLSYPWVIKEERLYKMWYGSTICWEAGNKEMLHVIKYATSLDGSHWEKKGLAIPYELGKAQAFSRPTVIKNDRGYHMWYSFRSGSGSPYRIGYASSCDGEHWLRDESDSGIDVSDSGWDSEMICYPFVFKHKNNYYMLYNGNGYGRTGFGMAVCEEL</sequence>
<dbReference type="SUPFAM" id="SSF75005">
    <property type="entry name" value="Arabinanase/levansucrase/invertase"/>
    <property type="match status" value="1"/>
</dbReference>
<dbReference type="STRING" id="45073.Lqui_0796"/>
<keyword evidence="2" id="KW-1185">Reference proteome</keyword>
<comment type="caution">
    <text evidence="1">The sequence shown here is derived from an EMBL/GenBank/DDBJ whole genome shotgun (WGS) entry which is preliminary data.</text>
</comment>